<evidence type="ECO:0000256" key="1">
    <source>
        <dbReference type="SAM" id="SignalP"/>
    </source>
</evidence>
<name>A0ABW5X3H6_9FLAO</name>
<dbReference type="Proteomes" id="UP001597438">
    <property type="component" value="Unassembled WGS sequence"/>
</dbReference>
<evidence type="ECO:0000313" key="3">
    <source>
        <dbReference type="Proteomes" id="UP001597438"/>
    </source>
</evidence>
<dbReference type="RefSeq" id="WP_251740477.1">
    <property type="nucleotide sequence ID" value="NZ_JBHUOJ010000015.1"/>
</dbReference>
<evidence type="ECO:0000313" key="2">
    <source>
        <dbReference type="EMBL" id="MFD2833130.1"/>
    </source>
</evidence>
<dbReference type="SUPFAM" id="SSF51445">
    <property type="entry name" value="(Trans)glycosidases"/>
    <property type="match status" value="1"/>
</dbReference>
<gene>
    <name evidence="2" type="ORF">ACFSYS_07490</name>
</gene>
<dbReference type="InterPro" id="IPR017853">
    <property type="entry name" value="GH"/>
</dbReference>
<feature type="signal peptide" evidence="1">
    <location>
        <begin position="1"/>
        <end position="21"/>
    </location>
</feature>
<keyword evidence="1" id="KW-0732">Signal</keyword>
<accession>A0ABW5X3H6</accession>
<dbReference type="EMBL" id="JBHUOJ010000015">
    <property type="protein sequence ID" value="MFD2833130.1"/>
    <property type="molecule type" value="Genomic_DNA"/>
</dbReference>
<protein>
    <submittedName>
        <fullName evidence="2">Uncharacterized protein</fullName>
    </submittedName>
</protein>
<keyword evidence="3" id="KW-1185">Reference proteome</keyword>
<comment type="caution">
    <text evidence="2">The sequence shown here is derived from an EMBL/GenBank/DDBJ whole genome shotgun (WGS) entry which is preliminary data.</text>
</comment>
<sequence length="310" mass="34947">MKKVFFVSQLLCFLLILSCSAPDKEEEIIVFDAAAKFSVEKEYKGNLETILGDVKQAFIQEKLSSKDQINMLVKGFKYEFKVDGIRIPIFPEGHITKEQKQLLHFLVAKCKAEKLLIFANPANHAGGQRIANGDLGDLSPVLGDQKKSDILVNRIISFAEEFELDFISPFNEDAAPGRIWSAEQINYIYASIKGNVGGAKLLGSDVWGLPAGIKYLDETRILDYVDISTTHNLGFNHGRWQEYIEKSKGFPVWDSEVNMFKKFANRKTRIEAAIDNGVNGLVLYNSWNMINLNTGEIGSSGKKFRDYYLK</sequence>
<feature type="chain" id="PRO_5045537325" evidence="1">
    <location>
        <begin position="22"/>
        <end position="310"/>
    </location>
</feature>
<dbReference type="Gene3D" id="3.20.20.80">
    <property type="entry name" value="Glycosidases"/>
    <property type="match status" value="1"/>
</dbReference>
<organism evidence="2 3">
    <name type="scientific">Christiangramia antarctica</name>
    <dbReference type="NCBI Taxonomy" id="2058158"/>
    <lineage>
        <taxon>Bacteria</taxon>
        <taxon>Pseudomonadati</taxon>
        <taxon>Bacteroidota</taxon>
        <taxon>Flavobacteriia</taxon>
        <taxon>Flavobacteriales</taxon>
        <taxon>Flavobacteriaceae</taxon>
        <taxon>Christiangramia</taxon>
    </lineage>
</organism>
<reference evidence="3" key="1">
    <citation type="journal article" date="2019" name="Int. J. Syst. Evol. Microbiol.">
        <title>The Global Catalogue of Microorganisms (GCM) 10K type strain sequencing project: providing services to taxonomists for standard genome sequencing and annotation.</title>
        <authorList>
            <consortium name="The Broad Institute Genomics Platform"/>
            <consortium name="The Broad Institute Genome Sequencing Center for Infectious Disease"/>
            <person name="Wu L."/>
            <person name="Ma J."/>
        </authorList>
    </citation>
    <scope>NUCLEOTIDE SEQUENCE [LARGE SCALE GENOMIC DNA]</scope>
    <source>
        <strain evidence="3">KCTC 52925</strain>
    </source>
</reference>
<dbReference type="PROSITE" id="PS51257">
    <property type="entry name" value="PROKAR_LIPOPROTEIN"/>
    <property type="match status" value="1"/>
</dbReference>
<proteinExistence type="predicted"/>